<keyword evidence="3" id="KW-1185">Reference proteome</keyword>
<proteinExistence type="predicted"/>
<evidence type="ECO:0008006" key="4">
    <source>
        <dbReference type="Google" id="ProtNLM"/>
    </source>
</evidence>
<feature type="transmembrane region" description="Helical" evidence="1">
    <location>
        <begin position="367"/>
        <end position="386"/>
    </location>
</feature>
<evidence type="ECO:0000256" key="1">
    <source>
        <dbReference type="SAM" id="Phobius"/>
    </source>
</evidence>
<dbReference type="EMBL" id="NHON01000068">
    <property type="protein sequence ID" value="OWJ64106.1"/>
    <property type="molecule type" value="Genomic_DNA"/>
</dbReference>
<dbReference type="STRING" id="1122125.GCA_000423185_00128"/>
<protein>
    <recommendedName>
        <fullName evidence="4">Glycosyltransferase RgtA/B/C/D-like domain-containing protein</fullName>
    </recommendedName>
</protein>
<dbReference type="OrthoDB" id="286517at2"/>
<sequence length="524" mass="55484">MRRLRLLLLLIAVAGLSLLATALVLRLPGAVTLIGNADALYLPALFDDLHRGLDALRGWHLTPGPYVFPDMAVYGLTDLATGDFRQALPLAAALQLGLLLLLGGAVHRAAGGRSPAMAVAILALVLALLFGFGWGLAGAYALNWLVYPFVVTFHFGAILIAAAALLLVLRQLERPGPWPLAGLATLILAGVLSDSFVLPYAAAPALALSLLCALAPRGRGAALAAAAVVGAAALAAYLAQDWINPLNGVYRRQLDLGIGYGLSRLGGVLWRASAAETAVNLGLIAFALLPVLRTLAVLRALAAGHRVVEPADRIAVFAAASSLATLLAVVLFGIFRDDSFLRYFQPWWLLTALWLAHLAADRLRVPHWSAGTVLAVLLAAAAMFWARPAQLAARIVPPPTLACFAGQAPVAGLTGYWWAKPLVLHSGRRVQIAQVARNGAPYHWIVNEDWAKADWTGGAGGPQASQAPPFGFILMDGLHARAIAARYGMPDRVERCAGIPLWRYDDPDRLRRPLAAAAPVTLPD</sequence>
<dbReference type="Proteomes" id="UP000196655">
    <property type="component" value="Unassembled WGS sequence"/>
</dbReference>
<feature type="transmembrane region" description="Helical" evidence="1">
    <location>
        <begin position="118"/>
        <end position="140"/>
    </location>
</feature>
<keyword evidence="1" id="KW-0812">Transmembrane</keyword>
<gene>
    <name evidence="2" type="ORF">BWR60_26405</name>
</gene>
<evidence type="ECO:0000313" key="2">
    <source>
        <dbReference type="EMBL" id="OWJ64106.1"/>
    </source>
</evidence>
<feature type="transmembrane region" description="Helical" evidence="1">
    <location>
        <begin position="278"/>
        <end position="302"/>
    </location>
</feature>
<feature type="transmembrane region" description="Helical" evidence="1">
    <location>
        <begin position="176"/>
        <end position="192"/>
    </location>
</feature>
<keyword evidence="1" id="KW-0472">Membrane</keyword>
<name>A0A211ZFY0_9PROT</name>
<feature type="transmembrane region" description="Helical" evidence="1">
    <location>
        <begin position="87"/>
        <end position="106"/>
    </location>
</feature>
<dbReference type="RefSeq" id="WP_088154599.1">
    <property type="nucleotide sequence ID" value="NZ_NHON01000068.1"/>
</dbReference>
<keyword evidence="1" id="KW-1133">Transmembrane helix</keyword>
<dbReference type="AlphaFoldDB" id="A0A211ZFY0"/>
<feature type="transmembrane region" description="Helical" evidence="1">
    <location>
        <begin position="314"/>
        <end position="335"/>
    </location>
</feature>
<reference evidence="3" key="1">
    <citation type="submission" date="2017-05" db="EMBL/GenBank/DDBJ databases">
        <authorList>
            <person name="Macchi M."/>
            <person name="Festa S."/>
            <person name="Coppotelli B.M."/>
            <person name="Morelli I.S."/>
        </authorList>
    </citation>
    <scope>NUCLEOTIDE SEQUENCE [LARGE SCALE GENOMIC DNA]</scope>
    <source>
        <strain evidence="3">I</strain>
    </source>
</reference>
<comment type="caution">
    <text evidence="2">The sequence shown here is derived from an EMBL/GenBank/DDBJ whole genome shotgun (WGS) entry which is preliminary data.</text>
</comment>
<organism evidence="2 3">
    <name type="scientific">Inquilinus limosus</name>
    <dbReference type="NCBI Taxonomy" id="171674"/>
    <lineage>
        <taxon>Bacteria</taxon>
        <taxon>Pseudomonadati</taxon>
        <taxon>Pseudomonadota</taxon>
        <taxon>Alphaproteobacteria</taxon>
        <taxon>Rhodospirillales</taxon>
        <taxon>Rhodospirillaceae</taxon>
        <taxon>Inquilinus</taxon>
    </lineage>
</organism>
<evidence type="ECO:0000313" key="3">
    <source>
        <dbReference type="Proteomes" id="UP000196655"/>
    </source>
</evidence>
<feature type="transmembrane region" description="Helical" evidence="1">
    <location>
        <begin position="146"/>
        <end position="169"/>
    </location>
</feature>
<feature type="transmembrane region" description="Helical" evidence="1">
    <location>
        <begin position="222"/>
        <end position="239"/>
    </location>
</feature>
<accession>A0A211ZFY0</accession>